<protein>
    <submittedName>
        <fullName evidence="10">Family 43 glycosylhydrolase</fullName>
    </submittedName>
</protein>
<dbReference type="InterPro" id="IPR005084">
    <property type="entry name" value="CBM6"/>
</dbReference>
<dbReference type="InterPro" id="IPR006584">
    <property type="entry name" value="Cellulose-bd_IV"/>
</dbReference>
<comment type="similarity">
    <text evidence="1 7">Belongs to the glycosyl hydrolase 43 family.</text>
</comment>
<dbReference type="Gene3D" id="2.115.10.20">
    <property type="entry name" value="Glycosyl hydrolase domain, family 43"/>
    <property type="match status" value="1"/>
</dbReference>
<evidence type="ECO:0000256" key="6">
    <source>
        <dbReference type="ARBA" id="ARBA00023295"/>
    </source>
</evidence>
<evidence type="ECO:0000256" key="8">
    <source>
        <dbReference type="SAM" id="Phobius"/>
    </source>
</evidence>
<organism evidence="10 11">
    <name type="scientific">Sphingobacterium bovistauri</name>
    <dbReference type="NCBI Taxonomy" id="2781959"/>
    <lineage>
        <taxon>Bacteria</taxon>
        <taxon>Pseudomonadati</taxon>
        <taxon>Bacteroidota</taxon>
        <taxon>Sphingobacteriia</taxon>
        <taxon>Sphingobacteriales</taxon>
        <taxon>Sphingobacteriaceae</taxon>
        <taxon>Sphingobacterium</taxon>
    </lineage>
</organism>
<dbReference type="EMBL" id="JADEYP010000007">
    <property type="protein sequence ID" value="MCA5004628.1"/>
    <property type="molecule type" value="Genomic_DNA"/>
</dbReference>
<reference evidence="10" key="1">
    <citation type="submission" date="2020-10" db="EMBL/GenBank/DDBJ databases">
        <authorList>
            <person name="Lu T."/>
            <person name="Wang Q."/>
            <person name="Han X."/>
        </authorList>
    </citation>
    <scope>NUCLEOTIDE SEQUENCE</scope>
    <source>
        <strain evidence="10">WQ 366</strain>
    </source>
</reference>
<keyword evidence="2" id="KW-0624">Polysaccharide degradation</keyword>
<gene>
    <name evidence="10" type="ORF">IPZ78_05595</name>
</gene>
<dbReference type="InterPro" id="IPR008979">
    <property type="entry name" value="Galactose-bd-like_sf"/>
</dbReference>
<evidence type="ECO:0000256" key="5">
    <source>
        <dbReference type="ARBA" id="ARBA00023277"/>
    </source>
</evidence>
<dbReference type="Pfam" id="PF04616">
    <property type="entry name" value="Glyco_hydro_43"/>
    <property type="match status" value="1"/>
</dbReference>
<dbReference type="PANTHER" id="PTHR43772">
    <property type="entry name" value="ENDO-1,4-BETA-XYLANASE"/>
    <property type="match status" value="1"/>
</dbReference>
<accession>A0ABS7Z364</accession>
<keyword evidence="11" id="KW-1185">Reference proteome</keyword>
<keyword evidence="4 7" id="KW-0378">Hydrolase</keyword>
<proteinExistence type="inferred from homology"/>
<keyword evidence="6 7" id="KW-0326">Glycosidase</keyword>
<dbReference type="InterPro" id="IPR052176">
    <property type="entry name" value="Glycosyl_Hydrlase_43_Enz"/>
</dbReference>
<dbReference type="PANTHER" id="PTHR43772:SF2">
    <property type="entry name" value="PUTATIVE (AFU_ORTHOLOGUE AFUA_2G04480)-RELATED"/>
    <property type="match status" value="1"/>
</dbReference>
<evidence type="ECO:0000313" key="10">
    <source>
        <dbReference type="EMBL" id="MCA5004628.1"/>
    </source>
</evidence>
<dbReference type="SUPFAM" id="SSF75005">
    <property type="entry name" value="Arabinanase/levansucrase/invertase"/>
    <property type="match status" value="1"/>
</dbReference>
<dbReference type="PROSITE" id="PS51175">
    <property type="entry name" value="CBM6"/>
    <property type="match status" value="1"/>
</dbReference>
<evidence type="ECO:0000313" key="11">
    <source>
        <dbReference type="Proteomes" id="UP001165302"/>
    </source>
</evidence>
<feature type="transmembrane region" description="Helical" evidence="8">
    <location>
        <begin position="7"/>
        <end position="25"/>
    </location>
</feature>
<evidence type="ECO:0000256" key="4">
    <source>
        <dbReference type="ARBA" id="ARBA00022801"/>
    </source>
</evidence>
<evidence type="ECO:0000256" key="1">
    <source>
        <dbReference type="ARBA" id="ARBA00009865"/>
    </source>
</evidence>
<keyword evidence="3" id="KW-0732">Signal</keyword>
<keyword evidence="8" id="KW-0472">Membrane</keyword>
<evidence type="ECO:0000256" key="7">
    <source>
        <dbReference type="RuleBase" id="RU361187"/>
    </source>
</evidence>
<evidence type="ECO:0000256" key="2">
    <source>
        <dbReference type="ARBA" id="ARBA00022651"/>
    </source>
</evidence>
<evidence type="ECO:0000259" key="9">
    <source>
        <dbReference type="PROSITE" id="PS51175"/>
    </source>
</evidence>
<sequence length="449" mass="50476">MRLKKIFIVNFLIGILSLCTVFLYAQNPIIQTKFTADPASLVYDGRFYVFAGRDEASEAGKWFNMKEWRIFSSADMVNWTDHGPRLKALDFSWANADAWASQCIEHNGKFYWYVSVNHKEIKGKAIGVAVSDNVLGPYVDVRGSAIITNDMTPNGGDFDDIDPSVYVDEDGQAYLFWGNGKCKYVKLNADMISFSGEIMDVAVPKFGEAPWIHKRNGIYYLSYSSSLPSTIEYCTSKSIHGPWEYKGRLLETVENCATSHQAISLFKDRWYFVYHNGKLETGGNHRRSVCIEELKYNEDGTISKLTSSSLGIHNAMNTINPYSKIEAETIALSSGVQTVDYDNSTVCITGINNNDFILIKNVDFGKIGATKFKASVSSEDDLGAIEIRLGKPGGELIGVYKIPNTGSFKKFQEKVINHKKIVGVHDLYFMFKGSSSNNLFDFDYWVFEQ</sequence>
<comment type="caution">
    <text evidence="10">The sequence shown here is derived from an EMBL/GenBank/DDBJ whole genome shotgun (WGS) entry which is preliminary data.</text>
</comment>
<dbReference type="SMART" id="SM00606">
    <property type="entry name" value="CBD_IV"/>
    <property type="match status" value="1"/>
</dbReference>
<evidence type="ECO:0000256" key="3">
    <source>
        <dbReference type="ARBA" id="ARBA00022729"/>
    </source>
</evidence>
<dbReference type="RefSeq" id="WP_225552014.1">
    <property type="nucleotide sequence ID" value="NZ_JADEYP010000007.1"/>
</dbReference>
<keyword evidence="8" id="KW-0812">Transmembrane</keyword>
<feature type="domain" description="CBM6" evidence="9">
    <location>
        <begin position="323"/>
        <end position="448"/>
    </location>
</feature>
<dbReference type="SUPFAM" id="SSF49785">
    <property type="entry name" value="Galactose-binding domain-like"/>
    <property type="match status" value="1"/>
</dbReference>
<keyword evidence="2" id="KW-0858">Xylan degradation</keyword>
<keyword evidence="8" id="KW-1133">Transmembrane helix</keyword>
<dbReference type="CDD" id="cd04084">
    <property type="entry name" value="CBM6_xylanase-like"/>
    <property type="match status" value="1"/>
</dbReference>
<dbReference type="Gene3D" id="2.60.120.260">
    <property type="entry name" value="Galactose-binding domain-like"/>
    <property type="match status" value="1"/>
</dbReference>
<dbReference type="Proteomes" id="UP001165302">
    <property type="component" value="Unassembled WGS sequence"/>
</dbReference>
<dbReference type="Pfam" id="PF03422">
    <property type="entry name" value="CBM_6"/>
    <property type="match status" value="1"/>
</dbReference>
<dbReference type="InterPro" id="IPR023296">
    <property type="entry name" value="Glyco_hydro_beta-prop_sf"/>
</dbReference>
<name>A0ABS7Z364_9SPHI</name>
<keyword evidence="5" id="KW-0119">Carbohydrate metabolism</keyword>
<dbReference type="CDD" id="cd18618">
    <property type="entry name" value="GH43_Xsa43E-like"/>
    <property type="match status" value="1"/>
</dbReference>
<dbReference type="InterPro" id="IPR006710">
    <property type="entry name" value="Glyco_hydro_43"/>
</dbReference>